<dbReference type="GO" id="GO:0015628">
    <property type="term" value="P:protein secretion by the type II secretion system"/>
    <property type="evidence" value="ECO:0007669"/>
    <property type="project" value="InterPro"/>
</dbReference>
<dbReference type="InterPro" id="IPR045584">
    <property type="entry name" value="Pilin-like"/>
</dbReference>
<dbReference type="InterPro" id="IPR051621">
    <property type="entry name" value="T2SS_protein_J"/>
</dbReference>
<dbReference type="AlphaFoldDB" id="A0A423PXW1"/>
<sequence length="219" mass="24405">MSAARGQRGFTLIELMIAIAVFVVMAAMAYGGLSSVISTREAVTDALERSKTLQMSVWRIRRDLEQIVNRPIRDGFGDTQPAIVGSPNVGLRVTRNGWRNPLGEARSTLQRVGYRINEDDELVREYWRVLDRAQDSAPVESTLLENVETIEWRYLDSDRQWRDNWPPGSANTGANTGASGTPSAVASQRYDPPLAIELRLTTAAWGELRLLFMVPGAEK</sequence>
<dbReference type="PANTHER" id="PTHR39583">
    <property type="entry name" value="TYPE II SECRETION SYSTEM PROTEIN J-RELATED"/>
    <property type="match status" value="1"/>
</dbReference>
<evidence type="ECO:0000256" key="7">
    <source>
        <dbReference type="ARBA" id="ARBA00022692"/>
    </source>
</evidence>
<keyword evidence="6" id="KW-0997">Cell inner membrane</keyword>
<dbReference type="RefSeq" id="WP_245965354.1">
    <property type="nucleotide sequence ID" value="NZ_AYKH01000001.1"/>
</dbReference>
<gene>
    <name evidence="12" type="ORF">SAOR_01095</name>
</gene>
<dbReference type="PROSITE" id="PS00409">
    <property type="entry name" value="PROKAR_NTER_METHYL"/>
    <property type="match status" value="1"/>
</dbReference>
<evidence type="ECO:0000313" key="13">
    <source>
        <dbReference type="Proteomes" id="UP000283993"/>
    </source>
</evidence>
<evidence type="ECO:0000256" key="2">
    <source>
        <dbReference type="ARBA" id="ARBA00011084"/>
    </source>
</evidence>
<dbReference type="NCBIfam" id="TIGR01711">
    <property type="entry name" value="gspJ"/>
    <property type="match status" value="1"/>
</dbReference>
<evidence type="ECO:0000313" key="12">
    <source>
        <dbReference type="EMBL" id="ROO30446.1"/>
    </source>
</evidence>
<dbReference type="GO" id="GO:0005886">
    <property type="term" value="C:plasma membrane"/>
    <property type="evidence" value="ECO:0007669"/>
    <property type="project" value="UniProtKB-SubCell"/>
</dbReference>
<evidence type="ECO:0000256" key="9">
    <source>
        <dbReference type="ARBA" id="ARBA00023136"/>
    </source>
</evidence>
<reference evidence="12 13" key="1">
    <citation type="submission" date="2013-10" db="EMBL/GenBank/DDBJ databases">
        <title>Salinisphaera orenii MK-B5 Genome Sequencing.</title>
        <authorList>
            <person name="Lai Q."/>
            <person name="Li C."/>
            <person name="Shao Z."/>
        </authorList>
    </citation>
    <scope>NUCLEOTIDE SEQUENCE [LARGE SCALE GENOMIC DNA]</scope>
    <source>
        <strain evidence="12 13">MK-B5</strain>
    </source>
</reference>
<comment type="caution">
    <text evidence="12">The sequence shown here is derived from an EMBL/GenBank/DDBJ whole genome shotgun (WGS) entry which is preliminary data.</text>
</comment>
<feature type="transmembrane region" description="Helical" evidence="11">
    <location>
        <begin position="12"/>
        <end position="33"/>
    </location>
</feature>
<proteinExistence type="inferred from homology"/>
<evidence type="ECO:0000256" key="10">
    <source>
        <dbReference type="SAM" id="MobiDB-lite"/>
    </source>
</evidence>
<comment type="similarity">
    <text evidence="2">Belongs to the GSP J family.</text>
</comment>
<accession>A0A423PXW1</accession>
<dbReference type="NCBIfam" id="TIGR02532">
    <property type="entry name" value="IV_pilin_GFxxxE"/>
    <property type="match status" value="1"/>
</dbReference>
<dbReference type="Pfam" id="PF07963">
    <property type="entry name" value="N_methyl"/>
    <property type="match status" value="1"/>
</dbReference>
<evidence type="ECO:0000256" key="5">
    <source>
        <dbReference type="ARBA" id="ARBA00022481"/>
    </source>
</evidence>
<feature type="compositionally biased region" description="Polar residues" evidence="10">
    <location>
        <begin position="169"/>
        <end position="186"/>
    </location>
</feature>
<evidence type="ECO:0000256" key="3">
    <source>
        <dbReference type="ARBA" id="ARBA00021539"/>
    </source>
</evidence>
<dbReference type="Gene3D" id="2.10.70.20">
    <property type="entry name" value="gspk-gspi-gspj complex like domains"/>
    <property type="match status" value="1"/>
</dbReference>
<dbReference type="InterPro" id="IPR012902">
    <property type="entry name" value="N_methyl_site"/>
</dbReference>
<dbReference type="PANTHER" id="PTHR39583:SF2">
    <property type="entry name" value="TYPE II SECRETION SYSTEM PROTEIN J"/>
    <property type="match status" value="1"/>
</dbReference>
<organism evidence="12 13">
    <name type="scientific">Salinisphaera orenii MK-B5</name>
    <dbReference type="NCBI Taxonomy" id="856730"/>
    <lineage>
        <taxon>Bacteria</taxon>
        <taxon>Pseudomonadati</taxon>
        <taxon>Pseudomonadota</taxon>
        <taxon>Gammaproteobacteria</taxon>
        <taxon>Salinisphaerales</taxon>
        <taxon>Salinisphaeraceae</taxon>
        <taxon>Salinisphaera</taxon>
    </lineage>
</organism>
<dbReference type="Pfam" id="PF11612">
    <property type="entry name" value="T2SSJ"/>
    <property type="match status" value="1"/>
</dbReference>
<evidence type="ECO:0000256" key="6">
    <source>
        <dbReference type="ARBA" id="ARBA00022519"/>
    </source>
</evidence>
<evidence type="ECO:0000256" key="1">
    <source>
        <dbReference type="ARBA" id="ARBA00004377"/>
    </source>
</evidence>
<evidence type="ECO:0000256" key="8">
    <source>
        <dbReference type="ARBA" id="ARBA00022989"/>
    </source>
</evidence>
<protein>
    <recommendedName>
        <fullName evidence="3">Type II secretion system protein J</fullName>
    </recommendedName>
</protein>
<dbReference type="SUPFAM" id="SSF54523">
    <property type="entry name" value="Pili subunits"/>
    <property type="match status" value="1"/>
</dbReference>
<name>A0A423PXW1_9GAMM</name>
<dbReference type="Gene3D" id="3.10.610.10">
    <property type="entry name" value="GSPII I/J protein-like"/>
    <property type="match status" value="1"/>
</dbReference>
<dbReference type="GO" id="GO:0015627">
    <property type="term" value="C:type II protein secretion system complex"/>
    <property type="evidence" value="ECO:0007669"/>
    <property type="project" value="InterPro"/>
</dbReference>
<feature type="region of interest" description="Disordered" evidence="10">
    <location>
        <begin position="163"/>
        <end position="186"/>
    </location>
</feature>
<keyword evidence="9 11" id="KW-0472">Membrane</keyword>
<dbReference type="EMBL" id="AYKH01000001">
    <property type="protein sequence ID" value="ROO30446.1"/>
    <property type="molecule type" value="Genomic_DNA"/>
</dbReference>
<dbReference type="InterPro" id="IPR010055">
    <property type="entry name" value="T2SS_protein-GspJ"/>
</dbReference>
<evidence type="ECO:0000256" key="4">
    <source>
        <dbReference type="ARBA" id="ARBA00022475"/>
    </source>
</evidence>
<keyword evidence="7 11" id="KW-0812">Transmembrane</keyword>
<evidence type="ECO:0000256" key="11">
    <source>
        <dbReference type="SAM" id="Phobius"/>
    </source>
</evidence>
<keyword evidence="8 11" id="KW-1133">Transmembrane helix</keyword>
<dbReference type="Proteomes" id="UP000283993">
    <property type="component" value="Unassembled WGS sequence"/>
</dbReference>
<keyword evidence="13" id="KW-1185">Reference proteome</keyword>
<keyword evidence="4" id="KW-1003">Cell membrane</keyword>
<comment type="subcellular location">
    <subcellularLocation>
        <location evidence="1">Cell inner membrane</location>
        <topology evidence="1">Single-pass membrane protein</topology>
    </subcellularLocation>
</comment>
<keyword evidence="5" id="KW-0488">Methylation</keyword>